<evidence type="ECO:0000256" key="12">
    <source>
        <dbReference type="PROSITE-ProRule" id="PRU01360"/>
    </source>
</evidence>
<reference evidence="18 19" key="1">
    <citation type="submission" date="2022-12" db="EMBL/GenBank/DDBJ databases">
        <title>Genome sequence of Pasteurellaceae Bisgaard Taxon 45.</title>
        <authorList>
            <person name="Foggin C."/>
            <person name="Rosen L.E."/>
            <person name="Henton M."/>
            <person name="Buys A."/>
            <person name="Floyd T."/>
            <person name="Turner A.D."/>
            <person name="Tarbin J."/>
            <person name="Lloyd A.S."/>
            <person name="Chaitezvi C."/>
            <person name="Ellis R.J."/>
            <person name="Roberts H.C."/>
            <person name="Dastjerdi A."/>
            <person name="Nunez A."/>
            <person name="Van Vliet A.H."/>
            <person name="Steinbach F."/>
        </authorList>
    </citation>
    <scope>NUCLEOTIDE SEQUENCE [LARGE SCALE GENOMIC DNA]</scope>
    <source>
        <strain evidence="18 19">VF20HR</strain>
    </source>
</reference>
<dbReference type="Gene3D" id="2.40.170.20">
    <property type="entry name" value="TonB-dependent receptor, beta-barrel domain"/>
    <property type="match status" value="2"/>
</dbReference>
<keyword evidence="5 12" id="KW-0812">Transmembrane</keyword>
<evidence type="ECO:0000256" key="10">
    <source>
        <dbReference type="ARBA" id="ARBA00023170"/>
    </source>
</evidence>
<comment type="subcellular location">
    <subcellularLocation>
        <location evidence="1 12">Cell outer membrane</location>
        <topology evidence="1 12">Multi-pass membrane protein</topology>
    </subcellularLocation>
</comment>
<evidence type="ECO:0000256" key="5">
    <source>
        <dbReference type="ARBA" id="ARBA00022692"/>
    </source>
</evidence>
<dbReference type="NCBIfam" id="TIGR01786">
    <property type="entry name" value="TonB-hemlactrns"/>
    <property type="match status" value="1"/>
</dbReference>
<protein>
    <submittedName>
        <fullName evidence="18">TonB-dependent hemoglobin/transferrin/lactoferrin family receptor</fullName>
    </submittedName>
</protein>
<dbReference type="PANTHER" id="PTHR30069:SF29">
    <property type="entry name" value="HEMOGLOBIN AND HEMOGLOBIN-HAPTOGLOBIN-BINDING PROTEIN 1-RELATED"/>
    <property type="match status" value="1"/>
</dbReference>
<dbReference type="Pfam" id="PF00593">
    <property type="entry name" value="TonB_dep_Rec_b-barrel"/>
    <property type="match status" value="1"/>
</dbReference>
<keyword evidence="19" id="KW-1185">Reference proteome</keyword>
<feature type="signal peptide" evidence="15">
    <location>
        <begin position="1"/>
        <end position="21"/>
    </location>
</feature>
<dbReference type="InterPro" id="IPR036942">
    <property type="entry name" value="Beta-barrel_TonB_sf"/>
</dbReference>
<dbReference type="Proteomes" id="UP001224083">
    <property type="component" value="Unassembled WGS sequence"/>
</dbReference>
<dbReference type="InterPro" id="IPR010949">
    <property type="entry name" value="TonB_Hb/transfer/lactofer_rcpt"/>
</dbReference>
<evidence type="ECO:0000256" key="6">
    <source>
        <dbReference type="ARBA" id="ARBA00022729"/>
    </source>
</evidence>
<keyword evidence="11 12" id="KW-0998">Cell outer membrane</keyword>
<evidence type="ECO:0000256" key="2">
    <source>
        <dbReference type="ARBA" id="ARBA00008143"/>
    </source>
</evidence>
<proteinExistence type="inferred from homology"/>
<organism evidence="18 19">
    <name type="scientific">Bisgaard Taxon 45</name>
    <dbReference type="NCBI Taxonomy" id="304289"/>
    <lineage>
        <taxon>Bacteria</taxon>
        <taxon>Pseudomonadati</taxon>
        <taxon>Pseudomonadota</taxon>
        <taxon>Gammaproteobacteria</taxon>
        <taxon>Pasteurellales</taxon>
        <taxon>Pasteurellaceae</taxon>
    </lineage>
</organism>
<dbReference type="SUPFAM" id="SSF56935">
    <property type="entry name" value="Porins"/>
    <property type="match status" value="1"/>
</dbReference>
<dbReference type="PANTHER" id="PTHR30069">
    <property type="entry name" value="TONB-DEPENDENT OUTER MEMBRANE RECEPTOR"/>
    <property type="match status" value="1"/>
</dbReference>
<feature type="domain" description="TonB-dependent receptor-like beta-barrel" evidence="16">
    <location>
        <begin position="586"/>
        <end position="1004"/>
    </location>
</feature>
<dbReference type="EMBL" id="JAQAHH010000001">
    <property type="protein sequence ID" value="MDP9499483.1"/>
    <property type="molecule type" value="Genomic_DNA"/>
</dbReference>
<dbReference type="PROSITE" id="PS52016">
    <property type="entry name" value="TONB_DEPENDENT_REC_3"/>
    <property type="match status" value="1"/>
</dbReference>
<dbReference type="InterPro" id="IPR039426">
    <property type="entry name" value="TonB-dep_rcpt-like"/>
</dbReference>
<evidence type="ECO:0000259" key="16">
    <source>
        <dbReference type="Pfam" id="PF00593"/>
    </source>
</evidence>
<evidence type="ECO:0000256" key="11">
    <source>
        <dbReference type="ARBA" id="ARBA00023237"/>
    </source>
</evidence>
<feature type="chain" id="PRO_5047453654" evidence="15">
    <location>
        <begin position="22"/>
        <end position="1053"/>
    </location>
</feature>
<feature type="domain" description="TonB-dependent receptor plug" evidence="17">
    <location>
        <begin position="47"/>
        <end position="158"/>
    </location>
</feature>
<evidence type="ECO:0000256" key="9">
    <source>
        <dbReference type="ARBA" id="ARBA00023136"/>
    </source>
</evidence>
<comment type="similarity">
    <text evidence="2">Belongs to the TonB-dependent receptor family. Hemoglobin/haptoglobin binding protein subfamily.</text>
</comment>
<name>A0ABT9KBN9_9PAST</name>
<keyword evidence="7" id="KW-0677">Repeat</keyword>
<dbReference type="InterPro" id="IPR012910">
    <property type="entry name" value="Plug_dom"/>
</dbReference>
<keyword evidence="3 12" id="KW-0813">Transport</keyword>
<evidence type="ECO:0000256" key="4">
    <source>
        <dbReference type="ARBA" id="ARBA00022452"/>
    </source>
</evidence>
<keyword evidence="8 14" id="KW-0798">TonB box</keyword>
<keyword evidence="9 12" id="KW-0472">Membrane</keyword>
<dbReference type="PROSITE" id="PS01156">
    <property type="entry name" value="TONB_DEPENDENT_REC_2"/>
    <property type="match status" value="1"/>
</dbReference>
<dbReference type="InterPro" id="IPR000531">
    <property type="entry name" value="Beta-barrel_TonB"/>
</dbReference>
<accession>A0ABT9KBN9</accession>
<gene>
    <name evidence="18" type="ORF">O7M46_00720</name>
</gene>
<sequence>MKLNKLSILMLTTLITSLSSAQPSEELETIVVSSQNDEISIQDKKVGETQISADRIRRQQMSDSRDLVRYETGVTVVEKGRFGASGYAIRGVDENRVGIMIDGLHQAETLSSQGFKELFEGYGNFNNTRNGVEMETLKQANIQKGANSIKTGSGALGGSVIFQTKDARDFLINKNWFISYKKGYSTADNQHLSTLTLAGKYKSLDVLLVNTTRKGHEVENYGYKSYNERIQGRTREKADPYHRTLDSNLIKIGFQPNENHRFSVMADLYQSTSKGHDFSYTLKPNTQYQNYDEVELRHTNDKVERTNYAFSYENYSTNPFYDTLKLTYSNQHINTRARTDDYCHGNDKCPDQGNPLGMKYNEENKLVGKDSKIAIYRDNPEIKNKGSDELVELDVVPYNKNNKDRLHKYRWNRAKEAWNPSLETTHEKPISISCENEVPSWHSLQDGDTTKCKAILTKKGNTIPAKRYLFINNTEYNLLDKDKDKGLISDNQKIYLSERNTKLSCQAINCNLETINAFKPDGTPINIPIHVDTKKEFAIINKVEEIDGKPVSKLTGPILFVPNVKGHLDNLWTQRDLITDTKQLNLDLTKYVELGKTQHNLAYGGLWSKTTKSMINTTGQSALNVKWWALYPTDCSQKIGSDGRYNALCNHSNVFSFLIPVKATTKALYFEDDIRVNDYFAFGFAYRYDRIQYKPEYIPGVTPKVPSDMVTNLYVTEPKFDPSKFSDTENEKLRVANANANMKHIAQAKKYSASSYTLTTTVDPFSWFRIQAKYSNGFRAPTGEEIYLTFKHPDFSILPNKNLEAETAKTKEVALTFHNPWGFITTSLFHTKYDNFIDLAFIGNKQLHGHSKLVPFSVYQNINRQHAKVTGLDINAKLKLDVFTSRLEGFKLGYKFTYQRGRINGNIPMNAIQPKTSVFSAGYDHKSGKFGLDIYLTHVSEKKAKDTYNMFWETERADELSANKGTTITDSSLKWRSNAYTLVDMVMYAKPIKNLTLQFGVYNLTNRKYITWDSARSIRPFGTSNMIDKKTGEGINRFNAPGRNFKLNAELTF</sequence>
<keyword evidence="6 15" id="KW-0732">Signal</keyword>
<keyword evidence="4 12" id="KW-1134">Transmembrane beta strand</keyword>
<feature type="short sequence motif" description="TonB C-terminal box" evidence="13">
    <location>
        <begin position="1036"/>
        <end position="1053"/>
    </location>
</feature>
<evidence type="ECO:0000259" key="17">
    <source>
        <dbReference type="Pfam" id="PF07715"/>
    </source>
</evidence>
<keyword evidence="10 18" id="KW-0675">Receptor</keyword>
<evidence type="ECO:0000256" key="1">
    <source>
        <dbReference type="ARBA" id="ARBA00004571"/>
    </source>
</evidence>
<evidence type="ECO:0000256" key="14">
    <source>
        <dbReference type="RuleBase" id="RU003357"/>
    </source>
</evidence>
<evidence type="ECO:0000256" key="3">
    <source>
        <dbReference type="ARBA" id="ARBA00022448"/>
    </source>
</evidence>
<dbReference type="InterPro" id="IPR010917">
    <property type="entry name" value="TonB_rcpt_CS"/>
</dbReference>
<evidence type="ECO:0000256" key="7">
    <source>
        <dbReference type="ARBA" id="ARBA00022737"/>
    </source>
</evidence>
<evidence type="ECO:0000256" key="8">
    <source>
        <dbReference type="ARBA" id="ARBA00023077"/>
    </source>
</evidence>
<dbReference type="Gene3D" id="2.170.130.10">
    <property type="entry name" value="TonB-dependent receptor, plug domain"/>
    <property type="match status" value="1"/>
</dbReference>
<evidence type="ECO:0000256" key="15">
    <source>
        <dbReference type="SAM" id="SignalP"/>
    </source>
</evidence>
<comment type="caution">
    <text evidence="18">The sequence shown here is derived from an EMBL/GenBank/DDBJ whole genome shotgun (WGS) entry which is preliminary data.</text>
</comment>
<evidence type="ECO:0000256" key="13">
    <source>
        <dbReference type="PROSITE-ProRule" id="PRU10144"/>
    </source>
</evidence>
<dbReference type="Pfam" id="PF07715">
    <property type="entry name" value="Plug"/>
    <property type="match status" value="1"/>
</dbReference>
<dbReference type="InterPro" id="IPR037066">
    <property type="entry name" value="Plug_dom_sf"/>
</dbReference>
<evidence type="ECO:0000313" key="18">
    <source>
        <dbReference type="EMBL" id="MDP9499483.1"/>
    </source>
</evidence>
<evidence type="ECO:0000313" key="19">
    <source>
        <dbReference type="Proteomes" id="UP001224083"/>
    </source>
</evidence>